<organism evidence="2 3">
    <name type="scientific">Microbacterium aquimaris</name>
    <dbReference type="NCBI Taxonomy" id="459816"/>
    <lineage>
        <taxon>Bacteria</taxon>
        <taxon>Bacillati</taxon>
        <taxon>Actinomycetota</taxon>
        <taxon>Actinomycetes</taxon>
        <taxon>Micrococcales</taxon>
        <taxon>Microbacteriaceae</taxon>
        <taxon>Microbacterium</taxon>
    </lineage>
</organism>
<accession>A0ABU5N587</accession>
<name>A0ABU5N587_9MICO</name>
<gene>
    <name evidence="2" type="ORF">R2Q92_05220</name>
</gene>
<comment type="caution">
    <text evidence="2">The sequence shown here is derived from an EMBL/GenBank/DDBJ whole genome shotgun (WGS) entry which is preliminary data.</text>
</comment>
<feature type="compositionally biased region" description="Acidic residues" evidence="1">
    <location>
        <begin position="30"/>
        <end position="50"/>
    </location>
</feature>
<reference evidence="2 3" key="1">
    <citation type="submission" date="2023-10" db="EMBL/GenBank/DDBJ databases">
        <title>Microbacterium xanthum sp. nov., isolated from seaweed.</title>
        <authorList>
            <person name="Lee S.D."/>
        </authorList>
    </citation>
    <scope>NUCLEOTIDE SEQUENCE [LARGE SCALE GENOMIC DNA]</scope>
    <source>
        <strain evidence="2 3">KCTC 19124</strain>
    </source>
</reference>
<proteinExistence type="predicted"/>
<protein>
    <submittedName>
        <fullName evidence="2">Uncharacterized protein</fullName>
    </submittedName>
</protein>
<sequence length="50" mass="5164">MSTDESNHPHDDHSAAPGTHEGSRGAGSESPEEGEAAMEAAEEATIDDKD</sequence>
<feature type="compositionally biased region" description="Basic and acidic residues" evidence="1">
    <location>
        <begin position="1"/>
        <end position="14"/>
    </location>
</feature>
<dbReference type="Proteomes" id="UP001291912">
    <property type="component" value="Unassembled WGS sequence"/>
</dbReference>
<feature type="region of interest" description="Disordered" evidence="1">
    <location>
        <begin position="1"/>
        <end position="50"/>
    </location>
</feature>
<dbReference type="RefSeq" id="WP_194423870.1">
    <property type="nucleotide sequence ID" value="NZ_BAAAPT010000001.1"/>
</dbReference>
<evidence type="ECO:0000256" key="1">
    <source>
        <dbReference type="SAM" id="MobiDB-lite"/>
    </source>
</evidence>
<keyword evidence="3" id="KW-1185">Reference proteome</keyword>
<evidence type="ECO:0000313" key="2">
    <source>
        <dbReference type="EMBL" id="MDZ8161229.1"/>
    </source>
</evidence>
<evidence type="ECO:0000313" key="3">
    <source>
        <dbReference type="Proteomes" id="UP001291912"/>
    </source>
</evidence>
<dbReference type="EMBL" id="JAWJYN010000001">
    <property type="protein sequence ID" value="MDZ8161229.1"/>
    <property type="molecule type" value="Genomic_DNA"/>
</dbReference>